<keyword evidence="2" id="KW-0472">Membrane</keyword>
<dbReference type="Proteomes" id="UP000789508">
    <property type="component" value="Unassembled WGS sequence"/>
</dbReference>
<keyword evidence="2" id="KW-1133">Transmembrane helix</keyword>
<reference evidence="3" key="1">
    <citation type="submission" date="2021-06" db="EMBL/GenBank/DDBJ databases">
        <authorList>
            <person name="Kallberg Y."/>
            <person name="Tangrot J."/>
            <person name="Rosling A."/>
        </authorList>
    </citation>
    <scope>NUCLEOTIDE SEQUENCE</scope>
    <source>
        <strain evidence="3">FL130A</strain>
    </source>
</reference>
<keyword evidence="2" id="KW-0812">Transmembrane</keyword>
<feature type="compositionally biased region" description="Polar residues" evidence="1">
    <location>
        <begin position="86"/>
        <end position="95"/>
    </location>
</feature>
<comment type="caution">
    <text evidence="3">The sequence shown here is derived from an EMBL/GenBank/DDBJ whole genome shotgun (WGS) entry which is preliminary data.</text>
</comment>
<name>A0A9N9BZD1_9GLOM</name>
<organism evidence="3 4">
    <name type="scientific">Ambispora leptoticha</name>
    <dbReference type="NCBI Taxonomy" id="144679"/>
    <lineage>
        <taxon>Eukaryota</taxon>
        <taxon>Fungi</taxon>
        <taxon>Fungi incertae sedis</taxon>
        <taxon>Mucoromycota</taxon>
        <taxon>Glomeromycotina</taxon>
        <taxon>Glomeromycetes</taxon>
        <taxon>Archaeosporales</taxon>
        <taxon>Ambisporaceae</taxon>
        <taxon>Ambispora</taxon>
    </lineage>
</organism>
<feature type="compositionally biased region" description="Pro residues" evidence="1">
    <location>
        <begin position="64"/>
        <end position="74"/>
    </location>
</feature>
<feature type="region of interest" description="Disordered" evidence="1">
    <location>
        <begin position="1"/>
        <end position="38"/>
    </location>
</feature>
<sequence>MVPPPPIPSFYNPPTPPLGFNPSATTTPIPFPVLNGQPNPNPVFNNYAAIRTHESLHSIHTDPFHPPSHPPSLPQTPTAEPFDLPKNNNSTTEGTGHQPYYVSPVSPVHFMPNPYNPELYYAQSYVLAQQRSNSLTIQHLNSSPPSTPYQKPEQVRYVENSTGNENKPQVTDMQPWPERQIERKSSKSSNLHSRDEHQNDRSCSLMCQQPLCYQGKPTQKFWLCVVFILLILGIAIAIVSGVVFR</sequence>
<feature type="compositionally biased region" description="Pro residues" evidence="1">
    <location>
        <begin position="1"/>
        <end position="19"/>
    </location>
</feature>
<protein>
    <submittedName>
        <fullName evidence="3">13324_t:CDS:1</fullName>
    </submittedName>
</protein>
<feature type="transmembrane region" description="Helical" evidence="2">
    <location>
        <begin position="220"/>
        <end position="244"/>
    </location>
</feature>
<gene>
    <name evidence="3" type="ORF">ALEPTO_LOCUS7383</name>
</gene>
<feature type="compositionally biased region" description="Polar residues" evidence="1">
    <location>
        <begin position="162"/>
        <end position="172"/>
    </location>
</feature>
<dbReference type="AlphaFoldDB" id="A0A9N9BZD1"/>
<evidence type="ECO:0000313" key="3">
    <source>
        <dbReference type="EMBL" id="CAG8583659.1"/>
    </source>
</evidence>
<feature type="region of interest" description="Disordered" evidence="1">
    <location>
        <begin position="162"/>
        <end position="196"/>
    </location>
</feature>
<proteinExistence type="predicted"/>
<feature type="region of interest" description="Disordered" evidence="1">
    <location>
        <begin position="58"/>
        <end position="97"/>
    </location>
</feature>
<accession>A0A9N9BZD1</accession>
<keyword evidence="4" id="KW-1185">Reference proteome</keyword>
<evidence type="ECO:0000256" key="1">
    <source>
        <dbReference type="SAM" id="MobiDB-lite"/>
    </source>
</evidence>
<evidence type="ECO:0000256" key="2">
    <source>
        <dbReference type="SAM" id="Phobius"/>
    </source>
</evidence>
<evidence type="ECO:0000313" key="4">
    <source>
        <dbReference type="Proteomes" id="UP000789508"/>
    </source>
</evidence>
<dbReference type="EMBL" id="CAJVPS010003153">
    <property type="protein sequence ID" value="CAG8583659.1"/>
    <property type="molecule type" value="Genomic_DNA"/>
</dbReference>